<protein>
    <submittedName>
        <fullName evidence="1">Uncharacterized protein</fullName>
    </submittedName>
</protein>
<proteinExistence type="predicted"/>
<dbReference type="EMBL" id="CM007900">
    <property type="protein sequence ID" value="OTG09081.1"/>
    <property type="molecule type" value="Genomic_DNA"/>
</dbReference>
<sequence>MVLDVSSPDLHENALLELSKLHYLSLCPSFGVVDLLTNSKNRSNLSSNQNPRPMS</sequence>
<organism evidence="1 2">
    <name type="scientific">Helianthus annuus</name>
    <name type="common">Common sunflower</name>
    <dbReference type="NCBI Taxonomy" id="4232"/>
    <lineage>
        <taxon>Eukaryota</taxon>
        <taxon>Viridiplantae</taxon>
        <taxon>Streptophyta</taxon>
        <taxon>Embryophyta</taxon>
        <taxon>Tracheophyta</taxon>
        <taxon>Spermatophyta</taxon>
        <taxon>Magnoliopsida</taxon>
        <taxon>eudicotyledons</taxon>
        <taxon>Gunneridae</taxon>
        <taxon>Pentapetalae</taxon>
        <taxon>asterids</taxon>
        <taxon>campanulids</taxon>
        <taxon>Asterales</taxon>
        <taxon>Asteraceae</taxon>
        <taxon>Asteroideae</taxon>
        <taxon>Heliantheae alliance</taxon>
        <taxon>Heliantheae</taxon>
        <taxon>Helianthus</taxon>
    </lineage>
</organism>
<dbReference type="AlphaFoldDB" id="A0A251TGJ0"/>
<evidence type="ECO:0000313" key="1">
    <source>
        <dbReference type="EMBL" id="OTG09081.1"/>
    </source>
</evidence>
<dbReference type="Proteomes" id="UP000215914">
    <property type="component" value="Chromosome 11"/>
</dbReference>
<reference evidence="2" key="1">
    <citation type="journal article" date="2017" name="Nature">
        <title>The sunflower genome provides insights into oil metabolism, flowering and Asterid evolution.</title>
        <authorList>
            <person name="Badouin H."/>
            <person name="Gouzy J."/>
            <person name="Grassa C.J."/>
            <person name="Murat F."/>
            <person name="Staton S.E."/>
            <person name="Cottret L."/>
            <person name="Lelandais-Briere C."/>
            <person name="Owens G.L."/>
            <person name="Carrere S."/>
            <person name="Mayjonade B."/>
            <person name="Legrand L."/>
            <person name="Gill N."/>
            <person name="Kane N.C."/>
            <person name="Bowers J.E."/>
            <person name="Hubner S."/>
            <person name="Bellec A."/>
            <person name="Berard A."/>
            <person name="Berges H."/>
            <person name="Blanchet N."/>
            <person name="Boniface M.C."/>
            <person name="Brunel D."/>
            <person name="Catrice O."/>
            <person name="Chaidir N."/>
            <person name="Claudel C."/>
            <person name="Donnadieu C."/>
            <person name="Faraut T."/>
            <person name="Fievet G."/>
            <person name="Helmstetter N."/>
            <person name="King M."/>
            <person name="Knapp S.J."/>
            <person name="Lai Z."/>
            <person name="Le Paslier M.C."/>
            <person name="Lippi Y."/>
            <person name="Lorenzon L."/>
            <person name="Mandel J.R."/>
            <person name="Marage G."/>
            <person name="Marchand G."/>
            <person name="Marquand E."/>
            <person name="Bret-Mestries E."/>
            <person name="Morien E."/>
            <person name="Nambeesan S."/>
            <person name="Nguyen T."/>
            <person name="Pegot-Espagnet P."/>
            <person name="Pouilly N."/>
            <person name="Raftis F."/>
            <person name="Sallet E."/>
            <person name="Schiex T."/>
            <person name="Thomas J."/>
            <person name="Vandecasteele C."/>
            <person name="Vares D."/>
            <person name="Vear F."/>
            <person name="Vautrin S."/>
            <person name="Crespi M."/>
            <person name="Mangin B."/>
            <person name="Burke J.M."/>
            <person name="Salse J."/>
            <person name="Munos S."/>
            <person name="Vincourt P."/>
            <person name="Rieseberg L.H."/>
            <person name="Langlade N.B."/>
        </authorList>
    </citation>
    <scope>NUCLEOTIDE SEQUENCE [LARGE SCALE GENOMIC DNA]</scope>
    <source>
        <strain evidence="2">cv. SF193</strain>
    </source>
</reference>
<keyword evidence="2" id="KW-1185">Reference proteome</keyword>
<name>A0A251TGJ0_HELAN</name>
<accession>A0A251TGJ0</accession>
<evidence type="ECO:0000313" key="2">
    <source>
        <dbReference type="Proteomes" id="UP000215914"/>
    </source>
</evidence>
<dbReference type="InParanoid" id="A0A251TGJ0"/>
<gene>
    <name evidence="1" type="ORF">HannXRQ_Chr11g0349011</name>
</gene>